<feature type="compositionally biased region" description="Basic and acidic residues" evidence="1">
    <location>
        <begin position="84"/>
        <end position="96"/>
    </location>
</feature>
<evidence type="ECO:0000256" key="1">
    <source>
        <dbReference type="SAM" id="MobiDB-lite"/>
    </source>
</evidence>
<gene>
    <name evidence="2" type="ORF">IRJ41_017285</name>
</gene>
<sequence length="153" mass="17455">MTQFKYISWTVSPLHPQGPGTHTKTTVKRSSKTKRNELSRSPKHRPDPDEPSDSDQDSDGPGTHTKTTVKRSSKTKRNGSAMQKKTERRPWSDGEKKAVWRQLGNYITLAKVPGKEKCLECIEAESALEKSHWMDIKNQVHNTIQSRKKKMLS</sequence>
<comment type="caution">
    <text evidence="2">The sequence shown here is derived from an EMBL/GenBank/DDBJ whole genome shotgun (WGS) entry which is preliminary data.</text>
</comment>
<evidence type="ECO:0000313" key="3">
    <source>
        <dbReference type="Proteomes" id="UP001059041"/>
    </source>
</evidence>
<accession>A0A9W7WP38</accession>
<dbReference type="Proteomes" id="UP001059041">
    <property type="component" value="Linkage Group LG9"/>
</dbReference>
<name>A0A9W7WP38_TRIRA</name>
<feature type="compositionally biased region" description="Acidic residues" evidence="1">
    <location>
        <begin position="49"/>
        <end position="58"/>
    </location>
</feature>
<dbReference type="EMBL" id="JAFHDT010000009">
    <property type="protein sequence ID" value="KAI7805749.1"/>
    <property type="molecule type" value="Genomic_DNA"/>
</dbReference>
<dbReference type="PANTHER" id="PTHR33480:SF5">
    <property type="entry name" value="SI:DKEY-51D8.9"/>
    <property type="match status" value="1"/>
</dbReference>
<feature type="compositionally biased region" description="Polar residues" evidence="1">
    <location>
        <begin position="1"/>
        <end position="11"/>
    </location>
</feature>
<protein>
    <submittedName>
        <fullName evidence="2">Uncharacterized protein</fullName>
    </submittedName>
</protein>
<feature type="region of interest" description="Disordered" evidence="1">
    <location>
        <begin position="1"/>
        <end position="96"/>
    </location>
</feature>
<feature type="compositionally biased region" description="Basic and acidic residues" evidence="1">
    <location>
        <begin position="34"/>
        <end position="48"/>
    </location>
</feature>
<proteinExistence type="predicted"/>
<reference evidence="2" key="1">
    <citation type="submission" date="2021-02" db="EMBL/GenBank/DDBJ databases">
        <title>Comparative genomics reveals that relaxation of natural selection precedes convergent phenotypic evolution of cavefish.</title>
        <authorList>
            <person name="Peng Z."/>
        </authorList>
    </citation>
    <scope>NUCLEOTIDE SEQUENCE</scope>
    <source>
        <tissue evidence="2">Muscle</tissue>
    </source>
</reference>
<evidence type="ECO:0000313" key="2">
    <source>
        <dbReference type="EMBL" id="KAI7805749.1"/>
    </source>
</evidence>
<organism evidence="2 3">
    <name type="scientific">Triplophysa rosa</name>
    <name type="common">Cave loach</name>
    <dbReference type="NCBI Taxonomy" id="992332"/>
    <lineage>
        <taxon>Eukaryota</taxon>
        <taxon>Metazoa</taxon>
        <taxon>Chordata</taxon>
        <taxon>Craniata</taxon>
        <taxon>Vertebrata</taxon>
        <taxon>Euteleostomi</taxon>
        <taxon>Actinopterygii</taxon>
        <taxon>Neopterygii</taxon>
        <taxon>Teleostei</taxon>
        <taxon>Ostariophysi</taxon>
        <taxon>Cypriniformes</taxon>
        <taxon>Nemacheilidae</taxon>
        <taxon>Triplophysa</taxon>
    </lineage>
</organism>
<keyword evidence="3" id="KW-1185">Reference proteome</keyword>
<feature type="compositionally biased region" description="Basic residues" evidence="1">
    <location>
        <begin position="67"/>
        <end position="77"/>
    </location>
</feature>
<dbReference type="AlphaFoldDB" id="A0A9W7WP38"/>
<dbReference type="PANTHER" id="PTHR33480">
    <property type="entry name" value="SET DOMAIN-CONTAINING PROTEIN-RELATED"/>
    <property type="match status" value="1"/>
</dbReference>